<dbReference type="PATRIC" id="fig|1365250.3.peg.1521"/>
<dbReference type="FunFam" id="3.30.300.30:FF:000015">
    <property type="entry name" value="Nonribosomal peptide synthase SidD"/>
    <property type="match status" value="2"/>
</dbReference>
<dbReference type="PROSITE" id="PS00455">
    <property type="entry name" value="AMP_BINDING"/>
    <property type="match status" value="2"/>
</dbReference>
<evidence type="ECO:0000313" key="6">
    <source>
        <dbReference type="EMBL" id="KZN40564.1"/>
    </source>
</evidence>
<dbReference type="PANTHER" id="PTHR45527:SF1">
    <property type="entry name" value="FATTY ACID SYNTHASE"/>
    <property type="match status" value="1"/>
</dbReference>
<dbReference type="Pfam" id="PF00668">
    <property type="entry name" value="Condensation"/>
    <property type="match status" value="2"/>
</dbReference>
<dbReference type="InterPro" id="IPR025110">
    <property type="entry name" value="AMP-bd_C"/>
</dbReference>
<evidence type="ECO:0000256" key="3">
    <source>
        <dbReference type="ARBA" id="ARBA00022553"/>
    </source>
</evidence>
<reference evidence="6 7" key="1">
    <citation type="submission" date="2013-07" db="EMBL/GenBank/DDBJ databases">
        <title>Comparative Genomic and Metabolomic Analysis of Twelve Strains of Pseudoalteromonas luteoviolacea.</title>
        <authorList>
            <person name="Vynne N.G."/>
            <person name="Mansson M."/>
            <person name="Gram L."/>
        </authorList>
    </citation>
    <scope>NUCLEOTIDE SEQUENCE [LARGE SCALE GENOMIC DNA]</scope>
    <source>
        <strain evidence="6 7">DSM 6061</strain>
    </source>
</reference>
<dbReference type="Gene3D" id="3.30.559.10">
    <property type="entry name" value="Chloramphenicol acetyltransferase-like domain"/>
    <property type="match status" value="2"/>
</dbReference>
<dbReference type="InterPro" id="IPR020806">
    <property type="entry name" value="PKS_PP-bd"/>
</dbReference>
<dbReference type="PROSITE" id="PS00012">
    <property type="entry name" value="PHOSPHOPANTETHEINE"/>
    <property type="match status" value="2"/>
</dbReference>
<gene>
    <name evidence="6" type="ORF">N475_11470</name>
</gene>
<sequence length="2688" mass="301320">MNNTATSSEFSNVMKYWDEKLDNLPDALVLGTNSASNGERISAHHVLDGALSASLLKACKQNDLSLFVMLNAITKVTLFRAARQSDDHNRLLLSSPVYKLADSDGRKGVPLLDNVSEEQTLRDVLLSSQKTITSAYQHQHLPFDAALKCDGVNANPFHIITSFNALHRDEDLAALQNDYENALTLSFELQGEESSKTVVCRVDAQDSMFIDAELAEQFLGWFEQVAQCFISDNQLLVAQIGLLGEAQQLALRDLLGLDVSLPAKESYSSISQLFAQQVEANPVKPAIIEGDKQISFIELDQLSNQYACAFVAAGVETSDIVAVQVSQSTEVITMILALWKIGAVYLPIDPELPVGRISYMLEDSNAKVVVSKNALGLSNVIDISPAKLSAFELTEAPDFIELSPEHPAYIIYTSGSTGQPKGVKITHCGVANLAGYFVDNLGIKTEDRILQFASMSFDASIWEISMGVLTGAALCLYPQDEKNDTAAFAQFMVKHEVNVATLPPPFLALLEPAQLPGLRLLITAGSVCSTTLAQRWSSEVTFINAYGPTETTVCATSWTYNEDEALENSVPIGRAIDNFKTYILNDAMQLQPQGCYGEIYISGSGLALEYLNRPELTAERFVENPFYAGEKLYRTGDIGRYRKGGVIEFLGRDDDQIKIRGMRVEIGEIEGQLTQHKLVSQTSVQLLSQDGSEDNLVLTAYITLVESNDKSAYIDEALSKQLHECLEQQLPSHMIPSFFVVMPVLPLTLNDKVDKKVLPTPKSLIERTNLPQPQTPTETSLRKIWAPLLGLDEEQIGIDSDFFKLGGNSIMATETANLINKELNVVVDLFDIFNIVTIRDMAAHLDQLTGTVHNDIPLVGDLPHYPLSPAQRRLYFLYKMAPQSTSYNVPSIQLLEGGVDCQQIETALAKLLERHASLRTAFIDLSRGNSDQDKGQSNVVQKVITDYTLPITYRDISDFKVEGEPSDDNYSQILSQCIEPFDLAEAPLLRLYLIKESEQRHLLITDVHHIVADGTSVGILVRDFITFYQGKDLEPLNHQYTDFSQWQNDKINGKDYQKQESYWIDLLKDDIPTLRIPTDRPRPSVMTFAGDTVKFVMSSELSNKVHKFVEQQNITPYMFFLGAFNVLLHKYSDKDDIVIGTGIAGRNHASLKDIMGMFVNTLAMRNRFDRNTSVAQFLQQVRTNSIQAFEYQDVQFDDLIDKLGYERDTSRNPVFDYSMVFQNFEMPELSLEGIKFSPVVQHNSSSKFDLTMFISQRGNDQFEFTLEYYSEIFEKTTVEGFGAHLRYLVEQMVSGADSAICDLRLMTPEFEQQWLQTIGANPDSAEQNFPLETPISEFFEQHAKNNPDHTAVIHKGVHYSYKTINEQANQLAHFLTTERQVQREELVAIYIDRSHWYLIALLAVMKSGGAYMPLDSSLPADRMQYLLEQASVRTVLSVKDFVGNLNKLQWNTAGLESFVLVDHDDVYSLDENTQNTAGLRSLWEYVGENAADDIGGGGWSSTYTGYDFTRQEMDEYGENIVTKLKPLLTPQTRILEIGCASGITMYRLAPHVAKYVGTDISRVIIEKNEKRCEQEGHNNISLYSKAAHEIAEVDESEFDIVIINSVIQSFEGLNYLRKVLSTCVDKLNDKGLLFLGDLMDQDLKSEFLKDLLLYKDTGRSEHVMAELNKQIDERPQNTKTDLSEELYISRHFLEDLLQDIPALSSVEFTDKLGTFKNELTEFRFDALISVDKQAASSNSANAGKRNKYQYGRQAFAHLSTENLDNTGRFAADGSQLAYVLFTSGSTGTPKGVEIENRSLVSFAFANRISLENDVTSDDRFLVNLSQAFDVNMCEVFLPWVFGATLVMSPKQHYTDIEALTALIVKEKVTAAWVPAALLKDSYRLLAASTETLSLNKLLIGAEPIKSSTVRALQSLNNDMKILNIYGPTECTVYASCSLWSEAPGSVTSVDSDPNMSIGRARPDAEILILNSNMEQVAPGITGEIYIGGNCVMRGYLNRPDMNEKVLLPHPFKGGETVYKTGDLAKFTDDGEIVFLGREDSQIKLRGMRVELGEIEMKLAGHPSVHQCVVVMENKEDPYIAAYYVGKEGDENTIDSKKLTVYLAERLPYYMVPSFICPVESLPTTLSGKIDYRALASFGAAYRIQSSQFDGSTMSEHEIKMAKLWSKVLGIEASQISPNTDFFLLGGHSLRAIRLVGEVQKEFKVNLPLATLFQTPTIRDICAYIEGQEKIDYMDIPALEKQENYELSSSQKSMFIVQGIKEGSFAYNMPALIKVEGNFDFDKVKACFEQLIERHEPFRTSFSVNNEGDLIQTIHDSIPFGLEFQQAEAGETIESLFAGFLRPFDLAAAPLLRAKIIKLANDEGGIAEQSLLFVDMNHIISDGSSVSLFIEEFSKLYNGKTLEPLTIQYKDFAHWQNRLLDSPQVKAQEKYWQKTLAQPLPSLSLPTDFPRPEIQSFEGDQQTMIFDKALSSKIKAMAQDNEMTVFMLLLSSAYVFLQQITLEQDIVIGTSLVGRDHADLRNVMGMFVNTLALRNQPKSSLKVIDFIKSVRSNTIEAFDNKQVQFERLVDLLKLPRDPSRNPVFDVRFDMHEMEMPTIELDGVKVTGYEPEFKSSKFDLTFDVFEKGGKYVIRLEYCTKLFKDSTIEAFLTQYRQVTEYILDNPNGLIGDIDTFENESDSHVPEMGFQF</sequence>
<dbReference type="EMBL" id="AUYB01000094">
    <property type="protein sequence ID" value="KZN40564.1"/>
    <property type="molecule type" value="Genomic_DNA"/>
</dbReference>
<dbReference type="NCBIfam" id="TIGR01733">
    <property type="entry name" value="AA-adenyl-dom"/>
    <property type="match status" value="1"/>
</dbReference>
<dbReference type="Proteomes" id="UP000076643">
    <property type="component" value="Unassembled WGS sequence"/>
</dbReference>
<feature type="domain" description="Carrier" evidence="5">
    <location>
        <begin position="772"/>
        <end position="849"/>
    </location>
</feature>
<feature type="domain" description="Carrier" evidence="5">
    <location>
        <begin position="2151"/>
        <end position="2228"/>
    </location>
</feature>
<dbReference type="Pfam" id="PF08242">
    <property type="entry name" value="Methyltransf_12"/>
    <property type="match status" value="1"/>
</dbReference>
<dbReference type="NCBIfam" id="NF003417">
    <property type="entry name" value="PRK04813.1"/>
    <property type="match status" value="3"/>
</dbReference>
<dbReference type="SUPFAM" id="SSF47336">
    <property type="entry name" value="ACP-like"/>
    <property type="match status" value="2"/>
</dbReference>
<name>A0A166XME8_9GAMM</name>
<dbReference type="GO" id="GO:0005737">
    <property type="term" value="C:cytoplasm"/>
    <property type="evidence" value="ECO:0007669"/>
    <property type="project" value="TreeGrafter"/>
</dbReference>
<dbReference type="GO" id="GO:0009403">
    <property type="term" value="P:toxin biosynthetic process"/>
    <property type="evidence" value="ECO:0007669"/>
    <property type="project" value="UniProtKB-ARBA"/>
</dbReference>
<protein>
    <recommendedName>
        <fullName evidence="5">Carrier domain-containing protein</fullName>
    </recommendedName>
</protein>
<keyword evidence="7" id="KW-1185">Reference proteome</keyword>
<evidence type="ECO:0000259" key="5">
    <source>
        <dbReference type="PROSITE" id="PS50075"/>
    </source>
</evidence>
<dbReference type="InterPro" id="IPR013217">
    <property type="entry name" value="Methyltransf_12"/>
</dbReference>
<keyword evidence="2" id="KW-0596">Phosphopantetheine</keyword>
<dbReference type="Gene3D" id="1.10.1200.10">
    <property type="entry name" value="ACP-like"/>
    <property type="match status" value="2"/>
</dbReference>
<dbReference type="InterPro" id="IPR023213">
    <property type="entry name" value="CAT-like_dom_sf"/>
</dbReference>
<dbReference type="Gene3D" id="3.30.300.30">
    <property type="match status" value="2"/>
</dbReference>
<dbReference type="Gene3D" id="3.40.50.12780">
    <property type="entry name" value="N-terminal domain of ligase-like"/>
    <property type="match status" value="2"/>
</dbReference>
<dbReference type="FunFam" id="3.40.50.12780:FF:000012">
    <property type="entry name" value="Non-ribosomal peptide synthetase"/>
    <property type="match status" value="1"/>
</dbReference>
<proteinExistence type="predicted"/>
<accession>A0A166XME8</accession>
<evidence type="ECO:0000256" key="4">
    <source>
        <dbReference type="ARBA" id="ARBA00022737"/>
    </source>
</evidence>
<dbReference type="InterPro" id="IPR045851">
    <property type="entry name" value="AMP-bd_C_sf"/>
</dbReference>
<dbReference type="InterPro" id="IPR006162">
    <property type="entry name" value="Ppantetheine_attach_site"/>
</dbReference>
<dbReference type="CDD" id="cd02440">
    <property type="entry name" value="AdoMet_MTases"/>
    <property type="match status" value="1"/>
</dbReference>
<evidence type="ECO:0000256" key="1">
    <source>
        <dbReference type="ARBA" id="ARBA00001957"/>
    </source>
</evidence>
<comment type="cofactor">
    <cofactor evidence="1">
        <name>pantetheine 4'-phosphate</name>
        <dbReference type="ChEBI" id="CHEBI:47942"/>
    </cofactor>
</comment>
<dbReference type="PANTHER" id="PTHR45527">
    <property type="entry name" value="NONRIBOSOMAL PEPTIDE SYNTHETASE"/>
    <property type="match status" value="1"/>
</dbReference>
<dbReference type="SMART" id="SM00823">
    <property type="entry name" value="PKS_PP"/>
    <property type="match status" value="2"/>
</dbReference>
<dbReference type="GO" id="GO:0003824">
    <property type="term" value="F:catalytic activity"/>
    <property type="evidence" value="ECO:0007669"/>
    <property type="project" value="InterPro"/>
</dbReference>
<dbReference type="Gene3D" id="2.30.38.10">
    <property type="entry name" value="Luciferase, Domain 3"/>
    <property type="match status" value="1"/>
</dbReference>
<dbReference type="SUPFAM" id="SSF53335">
    <property type="entry name" value="S-adenosyl-L-methionine-dependent methyltransferases"/>
    <property type="match status" value="1"/>
</dbReference>
<organism evidence="6 7">
    <name type="scientific">Pseudoalteromonas luteoviolacea DSM 6061</name>
    <dbReference type="NCBI Taxonomy" id="1365250"/>
    <lineage>
        <taxon>Bacteria</taxon>
        <taxon>Pseudomonadati</taxon>
        <taxon>Pseudomonadota</taxon>
        <taxon>Gammaproteobacteria</taxon>
        <taxon>Alteromonadales</taxon>
        <taxon>Pseudoalteromonadaceae</taxon>
        <taxon>Pseudoalteromonas</taxon>
    </lineage>
</organism>
<dbReference type="Pfam" id="PF13193">
    <property type="entry name" value="AMP-binding_C"/>
    <property type="match status" value="1"/>
</dbReference>
<dbReference type="SUPFAM" id="SSF52777">
    <property type="entry name" value="CoA-dependent acyltransferases"/>
    <property type="match status" value="5"/>
</dbReference>
<dbReference type="CDD" id="cd19531">
    <property type="entry name" value="LCL_NRPS-like"/>
    <property type="match status" value="2"/>
</dbReference>
<dbReference type="InterPro" id="IPR029063">
    <property type="entry name" value="SAM-dependent_MTases_sf"/>
</dbReference>
<dbReference type="SUPFAM" id="SSF56801">
    <property type="entry name" value="Acetyl-CoA synthetase-like"/>
    <property type="match status" value="2"/>
</dbReference>
<keyword evidence="4" id="KW-0677">Repeat</keyword>
<dbReference type="InterPro" id="IPR010071">
    <property type="entry name" value="AA_adenyl_dom"/>
</dbReference>
<dbReference type="Gene3D" id="3.40.50.150">
    <property type="entry name" value="Vaccinia Virus protein VP39"/>
    <property type="match status" value="1"/>
</dbReference>
<dbReference type="PROSITE" id="PS50075">
    <property type="entry name" value="CARRIER"/>
    <property type="match status" value="2"/>
</dbReference>
<dbReference type="Gene3D" id="3.30.559.30">
    <property type="entry name" value="Nonribosomal peptide synthetase, condensation domain"/>
    <property type="match status" value="3"/>
</dbReference>
<dbReference type="InterPro" id="IPR020845">
    <property type="entry name" value="AMP-binding_CS"/>
</dbReference>
<dbReference type="Pfam" id="PF00501">
    <property type="entry name" value="AMP-binding"/>
    <property type="match status" value="3"/>
</dbReference>
<dbReference type="InterPro" id="IPR009081">
    <property type="entry name" value="PP-bd_ACP"/>
</dbReference>
<keyword evidence="3" id="KW-0597">Phosphoprotein</keyword>
<dbReference type="GO" id="GO:0043041">
    <property type="term" value="P:amino acid activation for nonribosomal peptide biosynthetic process"/>
    <property type="evidence" value="ECO:0007669"/>
    <property type="project" value="TreeGrafter"/>
</dbReference>
<evidence type="ECO:0000313" key="7">
    <source>
        <dbReference type="Proteomes" id="UP000076643"/>
    </source>
</evidence>
<dbReference type="InterPro" id="IPR036736">
    <property type="entry name" value="ACP-like_sf"/>
</dbReference>
<dbReference type="InterPro" id="IPR042099">
    <property type="entry name" value="ANL_N_sf"/>
</dbReference>
<dbReference type="SMART" id="SM01294">
    <property type="entry name" value="PKS_PP_betabranch"/>
    <property type="match status" value="1"/>
</dbReference>
<dbReference type="GO" id="GO:0031177">
    <property type="term" value="F:phosphopantetheine binding"/>
    <property type="evidence" value="ECO:0007669"/>
    <property type="project" value="InterPro"/>
</dbReference>
<dbReference type="Pfam" id="PF00550">
    <property type="entry name" value="PP-binding"/>
    <property type="match status" value="2"/>
</dbReference>
<dbReference type="RefSeq" id="WP_063364970.1">
    <property type="nucleotide sequence ID" value="NZ_AQHB01000049.1"/>
</dbReference>
<evidence type="ECO:0000256" key="2">
    <source>
        <dbReference type="ARBA" id="ARBA00022450"/>
    </source>
</evidence>
<dbReference type="InterPro" id="IPR000873">
    <property type="entry name" value="AMP-dep_synth/lig_dom"/>
</dbReference>
<comment type="caution">
    <text evidence="6">The sequence shown here is derived from an EMBL/GenBank/DDBJ whole genome shotgun (WGS) entry which is preliminary data.</text>
</comment>
<dbReference type="CDD" id="cd05930">
    <property type="entry name" value="A_NRPS"/>
    <property type="match status" value="2"/>
</dbReference>
<dbReference type="Gene3D" id="3.40.50.980">
    <property type="match status" value="2"/>
</dbReference>
<dbReference type="InterPro" id="IPR001242">
    <property type="entry name" value="Condensation_dom"/>
</dbReference>